<dbReference type="AlphaFoldDB" id="A0A0D3IAB1"/>
<evidence type="ECO:0000313" key="2">
    <source>
        <dbReference type="Proteomes" id="UP000013827"/>
    </source>
</evidence>
<dbReference type="Proteomes" id="UP000013827">
    <property type="component" value="Unassembled WGS sequence"/>
</dbReference>
<reference evidence="1" key="2">
    <citation type="submission" date="2024-10" db="UniProtKB">
        <authorList>
            <consortium name="EnsemblProtists"/>
        </authorList>
    </citation>
    <scope>IDENTIFICATION</scope>
</reference>
<dbReference type="KEGG" id="ehx:EMIHUDRAFT_217780"/>
<proteinExistence type="predicted"/>
<sequence>MIEIIFLNGTSRDDVAADQRHRAEPGSALAQVVAWGALAECLTSVFCPIVMVGALDVSATILNISGAFLAGIAHSADATPSAPRLHSACATFQAGFIGVFTSFTVLFEQAARLDTSPGCENRACGAGYVLAEMPPPTSQSQLCSSACGAISVSGGLAPALWGLWRAVLLNLSLHVGLALLAGVLLPQQPHFEGG</sequence>
<organism evidence="1 2">
    <name type="scientific">Emiliania huxleyi (strain CCMP1516)</name>
    <dbReference type="NCBI Taxonomy" id="280463"/>
    <lineage>
        <taxon>Eukaryota</taxon>
        <taxon>Haptista</taxon>
        <taxon>Haptophyta</taxon>
        <taxon>Prymnesiophyceae</taxon>
        <taxon>Isochrysidales</taxon>
        <taxon>Noelaerhabdaceae</taxon>
        <taxon>Emiliania</taxon>
    </lineage>
</organism>
<protein>
    <recommendedName>
        <fullName evidence="3">Sodium/calcium exchanger membrane region domain-containing protein</fullName>
    </recommendedName>
</protein>
<keyword evidence="2" id="KW-1185">Reference proteome</keyword>
<dbReference type="HOGENOM" id="CLU_1404852_0_0_1"/>
<dbReference type="PaxDb" id="2903-EOD08196"/>
<evidence type="ECO:0008006" key="3">
    <source>
        <dbReference type="Google" id="ProtNLM"/>
    </source>
</evidence>
<evidence type="ECO:0000313" key="1">
    <source>
        <dbReference type="EnsemblProtists" id="EOD08196"/>
    </source>
</evidence>
<dbReference type="RefSeq" id="XP_005760625.1">
    <property type="nucleotide sequence ID" value="XM_005760568.1"/>
</dbReference>
<dbReference type="EnsemblProtists" id="EOD08196">
    <property type="protein sequence ID" value="EOD08196"/>
    <property type="gene ID" value="EMIHUDRAFT_217780"/>
</dbReference>
<name>A0A0D3IAB1_EMIH1</name>
<reference evidence="2" key="1">
    <citation type="journal article" date="2013" name="Nature">
        <title>Pan genome of the phytoplankton Emiliania underpins its global distribution.</title>
        <authorList>
            <person name="Read B.A."/>
            <person name="Kegel J."/>
            <person name="Klute M.J."/>
            <person name="Kuo A."/>
            <person name="Lefebvre S.C."/>
            <person name="Maumus F."/>
            <person name="Mayer C."/>
            <person name="Miller J."/>
            <person name="Monier A."/>
            <person name="Salamov A."/>
            <person name="Young J."/>
            <person name="Aguilar M."/>
            <person name="Claverie J.M."/>
            <person name="Frickenhaus S."/>
            <person name="Gonzalez K."/>
            <person name="Herman E.K."/>
            <person name="Lin Y.C."/>
            <person name="Napier J."/>
            <person name="Ogata H."/>
            <person name="Sarno A.F."/>
            <person name="Shmutz J."/>
            <person name="Schroeder D."/>
            <person name="de Vargas C."/>
            <person name="Verret F."/>
            <person name="von Dassow P."/>
            <person name="Valentin K."/>
            <person name="Van de Peer Y."/>
            <person name="Wheeler G."/>
            <person name="Dacks J.B."/>
            <person name="Delwiche C.F."/>
            <person name="Dyhrman S.T."/>
            <person name="Glockner G."/>
            <person name="John U."/>
            <person name="Richards T."/>
            <person name="Worden A.Z."/>
            <person name="Zhang X."/>
            <person name="Grigoriev I.V."/>
            <person name="Allen A.E."/>
            <person name="Bidle K."/>
            <person name="Borodovsky M."/>
            <person name="Bowler C."/>
            <person name="Brownlee C."/>
            <person name="Cock J.M."/>
            <person name="Elias M."/>
            <person name="Gladyshev V.N."/>
            <person name="Groth M."/>
            <person name="Guda C."/>
            <person name="Hadaegh A."/>
            <person name="Iglesias-Rodriguez M.D."/>
            <person name="Jenkins J."/>
            <person name="Jones B.M."/>
            <person name="Lawson T."/>
            <person name="Leese F."/>
            <person name="Lindquist E."/>
            <person name="Lobanov A."/>
            <person name="Lomsadze A."/>
            <person name="Malik S.B."/>
            <person name="Marsh M.E."/>
            <person name="Mackinder L."/>
            <person name="Mock T."/>
            <person name="Mueller-Roeber B."/>
            <person name="Pagarete A."/>
            <person name="Parker M."/>
            <person name="Probert I."/>
            <person name="Quesneville H."/>
            <person name="Raines C."/>
            <person name="Rensing S.A."/>
            <person name="Riano-Pachon D.M."/>
            <person name="Richier S."/>
            <person name="Rokitta S."/>
            <person name="Shiraiwa Y."/>
            <person name="Soanes D.M."/>
            <person name="van der Giezen M."/>
            <person name="Wahlund T.M."/>
            <person name="Williams B."/>
            <person name="Wilson W."/>
            <person name="Wolfe G."/>
            <person name="Wurch L.L."/>
        </authorList>
    </citation>
    <scope>NUCLEOTIDE SEQUENCE</scope>
</reference>
<accession>A0A0D3IAB1</accession>
<dbReference type="GeneID" id="17254340"/>